<dbReference type="PANTHER" id="PTHR32089">
    <property type="entry name" value="METHYL-ACCEPTING CHEMOTAXIS PROTEIN MCPB"/>
    <property type="match status" value="1"/>
</dbReference>
<name>A0A7Z8K066_9CELL</name>
<dbReference type="SUPFAM" id="SSF58104">
    <property type="entry name" value="Methyl-accepting chemotaxis protein (MCP) signaling domain"/>
    <property type="match status" value="1"/>
</dbReference>
<evidence type="ECO:0000256" key="5">
    <source>
        <dbReference type="PROSITE-ProRule" id="PRU00284"/>
    </source>
</evidence>
<evidence type="ECO:0000256" key="2">
    <source>
        <dbReference type="ARBA" id="ARBA00022989"/>
    </source>
</evidence>
<evidence type="ECO:0000256" key="1">
    <source>
        <dbReference type="ARBA" id="ARBA00022692"/>
    </source>
</evidence>
<dbReference type="GO" id="GO:0007165">
    <property type="term" value="P:signal transduction"/>
    <property type="evidence" value="ECO:0007669"/>
    <property type="project" value="UniProtKB-KW"/>
</dbReference>
<dbReference type="AlphaFoldDB" id="A0A7Z8K066"/>
<dbReference type="Gene3D" id="1.10.287.950">
    <property type="entry name" value="Methyl-accepting chemotaxis protein"/>
    <property type="match status" value="1"/>
</dbReference>
<organism evidence="8 9">
    <name type="scientific">Cellulomonas hominis</name>
    <dbReference type="NCBI Taxonomy" id="156981"/>
    <lineage>
        <taxon>Bacteria</taxon>
        <taxon>Bacillati</taxon>
        <taxon>Actinomycetota</taxon>
        <taxon>Actinomycetes</taxon>
        <taxon>Micrococcales</taxon>
        <taxon>Cellulomonadaceae</taxon>
        <taxon>Cellulomonas</taxon>
    </lineage>
</organism>
<dbReference type="EMBL" id="SZYE01000070">
    <property type="protein sequence ID" value="TKR23651.1"/>
    <property type="molecule type" value="Genomic_DNA"/>
</dbReference>
<keyword evidence="2" id="KW-0472">Membrane</keyword>
<evidence type="ECO:0000259" key="6">
    <source>
        <dbReference type="PROSITE" id="PS50111"/>
    </source>
</evidence>
<evidence type="ECO:0000256" key="4">
    <source>
        <dbReference type="ARBA" id="ARBA00029447"/>
    </source>
</evidence>
<keyword evidence="2" id="KW-1133">Transmembrane helix</keyword>
<dbReference type="PROSITE" id="PS50885">
    <property type="entry name" value="HAMP"/>
    <property type="match status" value="1"/>
</dbReference>
<sequence length="526" mass="52979">MAAVFGLLTSLIVVAIALGVVTAQVQRTYAERIAQADRVLRLAEEARFQIADATGWQGLVVADTAAVGPEAALADSAYNRSSLLATEADVRAWLADLDTTGATADEQEAFDGLAGAWDAFFAGDDAVVALLATGTPEDYAAALTSINEGAAGASYDEVLTLVDRIQGSAESRVQDLQARQQAEQEQGRTVLIGIGVLSAVFAAYAGRKVTRDIAGPAGRISEVAAALAEGDLTRRTGLDAGGEISRAGKALDDAVDAVSALVGQVARTAHGSEATVDALRGAAAEGAAAARETSTQVGAVSASAEQVSRNVQAVAAGAEQMGASIREIAQNASQAAKVAAQAMTEVAATNETVARLGASSQEIGAVVKVITTIAEQTNLLALNATIEAARAGEAGKGFAVVAGEVKELAQETAKATEDIARRVEAIQGDTAGAVGAIDGISQVIGRINDYQLTIASAVEEQTATTSEMSRGVAEAAAGAGEIAAGLGSVAAAADRSAGTLARVDGDMAQVAGASREMATQIAAFRV</sequence>
<proteinExistence type="inferred from homology"/>
<feature type="domain" description="Methyl-accepting transducer" evidence="6">
    <location>
        <begin position="282"/>
        <end position="497"/>
    </location>
</feature>
<feature type="domain" description="HAMP" evidence="7">
    <location>
        <begin position="211"/>
        <end position="263"/>
    </location>
</feature>
<evidence type="ECO:0000259" key="7">
    <source>
        <dbReference type="PROSITE" id="PS50885"/>
    </source>
</evidence>
<dbReference type="PRINTS" id="PR00260">
    <property type="entry name" value="CHEMTRNSDUCR"/>
</dbReference>
<dbReference type="InterPro" id="IPR004090">
    <property type="entry name" value="Chemotax_Me-accpt_rcpt"/>
</dbReference>
<dbReference type="SMART" id="SM00304">
    <property type="entry name" value="HAMP"/>
    <property type="match status" value="1"/>
</dbReference>
<dbReference type="Pfam" id="PF00015">
    <property type="entry name" value="MCPsignal"/>
    <property type="match status" value="1"/>
</dbReference>
<dbReference type="PANTHER" id="PTHR32089:SF112">
    <property type="entry name" value="LYSOZYME-LIKE PROTEIN-RELATED"/>
    <property type="match status" value="1"/>
</dbReference>
<comment type="similarity">
    <text evidence="4">Belongs to the methyl-accepting chemotaxis (MCP) protein family.</text>
</comment>
<evidence type="ECO:0000313" key="9">
    <source>
        <dbReference type="Proteomes" id="UP000308121"/>
    </source>
</evidence>
<dbReference type="GO" id="GO:0004888">
    <property type="term" value="F:transmembrane signaling receptor activity"/>
    <property type="evidence" value="ECO:0007669"/>
    <property type="project" value="InterPro"/>
</dbReference>
<keyword evidence="1" id="KW-0812">Transmembrane</keyword>
<dbReference type="Proteomes" id="UP000308121">
    <property type="component" value="Unassembled WGS sequence"/>
</dbReference>
<dbReference type="SMART" id="SM00283">
    <property type="entry name" value="MA"/>
    <property type="match status" value="1"/>
</dbReference>
<evidence type="ECO:0000256" key="3">
    <source>
        <dbReference type="ARBA" id="ARBA00023224"/>
    </source>
</evidence>
<keyword evidence="3 5" id="KW-0807">Transducer</keyword>
<evidence type="ECO:0000313" key="8">
    <source>
        <dbReference type="EMBL" id="TKR23651.1"/>
    </source>
</evidence>
<comment type="caution">
    <text evidence="8">The sequence shown here is derived from an EMBL/GenBank/DDBJ whole genome shotgun (WGS) entry which is preliminary data.</text>
</comment>
<dbReference type="OrthoDB" id="1115140at2"/>
<gene>
    <name evidence="8" type="ORF">FA014_10160</name>
</gene>
<reference evidence="8 9" key="1">
    <citation type="submission" date="2019-05" db="EMBL/GenBank/DDBJ databases">
        <title>Genome sequence of Cellulomonas hominis strain CS1.</title>
        <authorList>
            <person name="Belmont J."/>
            <person name="Maclea K.S."/>
        </authorList>
    </citation>
    <scope>NUCLEOTIDE SEQUENCE [LARGE SCALE GENOMIC DNA]</scope>
    <source>
        <strain evidence="8 9">CS1</strain>
    </source>
</reference>
<dbReference type="GO" id="GO:0006935">
    <property type="term" value="P:chemotaxis"/>
    <property type="evidence" value="ECO:0007669"/>
    <property type="project" value="InterPro"/>
</dbReference>
<dbReference type="InterPro" id="IPR003660">
    <property type="entry name" value="HAMP_dom"/>
</dbReference>
<accession>A0A7Z8K066</accession>
<protein>
    <submittedName>
        <fullName evidence="8">Methyl-accepting chemotaxis protein</fullName>
    </submittedName>
</protein>
<dbReference type="PROSITE" id="PS50111">
    <property type="entry name" value="CHEMOTAXIS_TRANSDUC_2"/>
    <property type="match status" value="1"/>
</dbReference>
<dbReference type="GO" id="GO:0016020">
    <property type="term" value="C:membrane"/>
    <property type="evidence" value="ECO:0007669"/>
    <property type="project" value="InterPro"/>
</dbReference>
<dbReference type="InterPro" id="IPR004089">
    <property type="entry name" value="MCPsignal_dom"/>
</dbReference>